<dbReference type="OrthoDB" id="4062651at2759"/>
<proteinExistence type="predicted"/>
<dbReference type="Proteomes" id="UP000806378">
    <property type="component" value="Unassembled WGS sequence"/>
</dbReference>
<dbReference type="SUPFAM" id="SSF56112">
    <property type="entry name" value="Protein kinase-like (PK-like)"/>
    <property type="match status" value="1"/>
</dbReference>
<dbReference type="SMART" id="SM00220">
    <property type="entry name" value="S_TKc"/>
    <property type="match status" value="1"/>
</dbReference>
<evidence type="ECO:0000256" key="6">
    <source>
        <dbReference type="ARBA" id="ARBA00022737"/>
    </source>
</evidence>
<comment type="subcellular location">
    <subcellularLocation>
        <location evidence="1">Membrane</location>
        <topology evidence="1">Single-pass membrane protein</topology>
    </subcellularLocation>
</comment>
<comment type="caution">
    <text evidence="18">The sequence shown here is derived from an EMBL/GenBank/DDBJ whole genome shotgun (WGS) entry which is preliminary data.</text>
</comment>
<gene>
    <name evidence="18" type="ORF">BT93_L5890</name>
</gene>
<dbReference type="InterPro" id="IPR002902">
    <property type="entry name" value="GNK2"/>
</dbReference>
<dbReference type="PANTHER" id="PTHR27002:SF814">
    <property type="entry name" value="CYSTEINE-RICH RECEPTOR-LIKE PROTEIN KINASE 10"/>
    <property type="match status" value="1"/>
</dbReference>
<evidence type="ECO:0008006" key="20">
    <source>
        <dbReference type="Google" id="ProtNLM"/>
    </source>
</evidence>
<feature type="domain" description="Gnk2-homologous" evidence="17">
    <location>
        <begin position="160"/>
        <end position="266"/>
    </location>
</feature>
<dbReference type="PROSITE" id="PS51473">
    <property type="entry name" value="GNK2"/>
    <property type="match status" value="2"/>
</dbReference>
<accession>A0A8T0CQZ3</accession>
<dbReference type="GO" id="GO:0004674">
    <property type="term" value="F:protein serine/threonine kinase activity"/>
    <property type="evidence" value="ECO:0007669"/>
    <property type="project" value="UniProtKB-KW"/>
</dbReference>
<evidence type="ECO:0000259" key="16">
    <source>
        <dbReference type="PROSITE" id="PS50011"/>
    </source>
</evidence>
<evidence type="ECO:0000256" key="3">
    <source>
        <dbReference type="ARBA" id="ARBA00022679"/>
    </source>
</evidence>
<evidence type="ECO:0000256" key="11">
    <source>
        <dbReference type="ARBA" id="ARBA00023136"/>
    </source>
</evidence>
<keyword evidence="13" id="KW-0325">Glycoprotein</keyword>
<dbReference type="Pfam" id="PF01657">
    <property type="entry name" value="Stress-antifung"/>
    <property type="match status" value="2"/>
</dbReference>
<sequence length="654" mass="72633">MTIGAPRDVCFALWISCLILLISGTSGTAVSAQSYLYTWCSGRGQYSADSKFGDNLNRLLYRRLFDQGPVSGFFNTTEGEDPDKVYGLFLCRGDVAADLCQACIDSATSNILERCPREKEAIIWYDECLVHYSNRSFFSTMESLPAFLMINHIMVNRTDNLVPSDPIVTETFKNVTEFATRVSDVVRNVSSLAISSKSLYATTNINVSRSVTLHELAQCTPDISKSDCSSCLFSAIVELSNILSFGRGGARILLPSCNVRYELYGFYGEPRQAPAPSATSKTSTKGKRVERNAIIGSIIGVIIIVASCILFIYFKHIFKKDEENSQEDQLLHPILIQMPLDIIREATANFSEDCKLGEGGFGPVYKGTLADGKEIAVKRRSRTSRQGRREFENEVNVTSKLQHRNLVQLLGWCTEEDEEILIYEYLPNKSLDVFLFDPDMGQSLDWNMRMNIACGIARGLLYLHEDSRMRIIHRDLKASNILLVREMNPKISDFGMASTFHGNQDEANTNTFAGTPGYMAPEYVAVGHVSIKSDVFSFGILLLEIVSGRKSMISHLREQALNLESEGRESDLIDPIIKESCDEVTAVKCIRIGLLCTQDDPDDRPTMSVVVRMLGGDGIPDEPLQPTISVGRDLTTINPIGLIHNASTSNEVTL</sequence>
<dbReference type="Gene3D" id="1.10.510.10">
    <property type="entry name" value="Transferase(Phosphotransferase) domain 1"/>
    <property type="match status" value="1"/>
</dbReference>
<evidence type="ECO:0000256" key="14">
    <source>
        <dbReference type="SAM" id="Phobius"/>
    </source>
</evidence>
<dbReference type="InterPro" id="IPR000719">
    <property type="entry name" value="Prot_kinase_dom"/>
</dbReference>
<dbReference type="FunFam" id="3.30.200.20:FF:000727">
    <property type="entry name" value="Cysteine-rich RLK (RECEPTOR-like protein kinase) 23"/>
    <property type="match status" value="1"/>
</dbReference>
<dbReference type="Pfam" id="PF07714">
    <property type="entry name" value="PK_Tyr_Ser-Thr"/>
    <property type="match status" value="1"/>
</dbReference>
<dbReference type="InterPro" id="IPR011009">
    <property type="entry name" value="Kinase-like_dom_sf"/>
</dbReference>
<dbReference type="Gene3D" id="3.30.200.20">
    <property type="entry name" value="Phosphorylase Kinase, domain 1"/>
    <property type="match status" value="1"/>
</dbReference>
<feature type="chain" id="PRO_5035885513" description="Cysteine-rich receptor-like protein kinase 25" evidence="15">
    <location>
        <begin position="28"/>
        <end position="654"/>
    </location>
</feature>
<evidence type="ECO:0000256" key="1">
    <source>
        <dbReference type="ARBA" id="ARBA00004167"/>
    </source>
</evidence>
<keyword evidence="8" id="KW-0418">Kinase</keyword>
<evidence type="ECO:0000256" key="8">
    <source>
        <dbReference type="ARBA" id="ARBA00022777"/>
    </source>
</evidence>
<reference evidence="18" key="1">
    <citation type="submission" date="2020-05" db="EMBL/GenBank/DDBJ databases">
        <title>WGS assembly of Corymbia citriodora subspecies variegata.</title>
        <authorList>
            <person name="Barry K."/>
            <person name="Hundley H."/>
            <person name="Shu S."/>
            <person name="Jenkins J."/>
            <person name="Grimwood J."/>
            <person name="Baten A."/>
        </authorList>
    </citation>
    <scope>NUCLEOTIDE SEQUENCE</scope>
    <source>
        <strain evidence="18">CV2-018</strain>
    </source>
</reference>
<keyword evidence="11 14" id="KW-0472">Membrane</keyword>
<evidence type="ECO:0000256" key="7">
    <source>
        <dbReference type="ARBA" id="ARBA00022741"/>
    </source>
</evidence>
<evidence type="ECO:0000259" key="17">
    <source>
        <dbReference type="PROSITE" id="PS51473"/>
    </source>
</evidence>
<feature type="transmembrane region" description="Helical" evidence="14">
    <location>
        <begin position="293"/>
        <end position="314"/>
    </location>
</feature>
<feature type="domain" description="Gnk2-homologous" evidence="17">
    <location>
        <begin position="34"/>
        <end position="137"/>
    </location>
</feature>
<dbReference type="InterPro" id="IPR038408">
    <property type="entry name" value="GNK2_sf"/>
</dbReference>
<dbReference type="Gene3D" id="3.30.430.20">
    <property type="entry name" value="Gnk2 domain, C-X8-C-X2-C motif"/>
    <property type="match status" value="2"/>
</dbReference>
<dbReference type="FunFam" id="3.30.430.20:FF:000003">
    <property type="entry name" value="Cysteine-rich RLK (RECEPTOR-like protein kinase) 10"/>
    <property type="match status" value="1"/>
</dbReference>
<dbReference type="GO" id="GO:0005886">
    <property type="term" value="C:plasma membrane"/>
    <property type="evidence" value="ECO:0007669"/>
    <property type="project" value="TreeGrafter"/>
</dbReference>
<name>A0A8T0CQZ3_CORYI</name>
<keyword evidence="5 15" id="KW-0732">Signal</keyword>
<evidence type="ECO:0000313" key="18">
    <source>
        <dbReference type="EMBL" id="KAF7850077.1"/>
    </source>
</evidence>
<dbReference type="InterPro" id="IPR001245">
    <property type="entry name" value="Ser-Thr/Tyr_kinase_cat_dom"/>
</dbReference>
<evidence type="ECO:0000256" key="9">
    <source>
        <dbReference type="ARBA" id="ARBA00022840"/>
    </source>
</evidence>
<keyword evidence="7" id="KW-0547">Nucleotide-binding</keyword>
<dbReference type="AlphaFoldDB" id="A0A8T0CQZ3"/>
<dbReference type="GO" id="GO:0042742">
    <property type="term" value="P:defense response to bacterium"/>
    <property type="evidence" value="ECO:0007669"/>
    <property type="project" value="UniProtKB-ARBA"/>
</dbReference>
<keyword evidence="10 14" id="KW-1133">Transmembrane helix</keyword>
<keyword evidence="9" id="KW-0067">ATP-binding</keyword>
<keyword evidence="4 14" id="KW-0812">Transmembrane</keyword>
<keyword evidence="3" id="KW-0808">Transferase</keyword>
<keyword evidence="12" id="KW-0675">Receptor</keyword>
<dbReference type="FunFam" id="1.10.510.10:FF:000384">
    <property type="entry name" value="G-type lectin S-receptor-like serine/threonine-protein kinase"/>
    <property type="match status" value="1"/>
</dbReference>
<dbReference type="PANTHER" id="PTHR27002">
    <property type="entry name" value="RECEPTOR-LIKE SERINE/THREONINE-PROTEIN KINASE SD1-8"/>
    <property type="match status" value="1"/>
</dbReference>
<dbReference type="CDD" id="cd23509">
    <property type="entry name" value="Gnk2-like"/>
    <property type="match status" value="2"/>
</dbReference>
<dbReference type="Gramene" id="rna-gnl|WGS:JABURB|Cocit.L5890.1">
    <property type="protein sequence ID" value="cds-KAF7850077.1"/>
    <property type="gene ID" value="gene-BT93_L5890"/>
</dbReference>
<dbReference type="PROSITE" id="PS00108">
    <property type="entry name" value="PROTEIN_KINASE_ST"/>
    <property type="match status" value="1"/>
</dbReference>
<feature type="domain" description="Protein kinase" evidence="16">
    <location>
        <begin position="350"/>
        <end position="628"/>
    </location>
</feature>
<keyword evidence="19" id="KW-1185">Reference proteome</keyword>
<dbReference type="EMBL" id="MU089651">
    <property type="protein sequence ID" value="KAF7850077.1"/>
    <property type="molecule type" value="Genomic_DNA"/>
</dbReference>
<evidence type="ECO:0000256" key="2">
    <source>
        <dbReference type="ARBA" id="ARBA00022527"/>
    </source>
</evidence>
<evidence type="ECO:0000256" key="12">
    <source>
        <dbReference type="ARBA" id="ARBA00023170"/>
    </source>
</evidence>
<dbReference type="CDD" id="cd14066">
    <property type="entry name" value="STKc_IRAK"/>
    <property type="match status" value="1"/>
</dbReference>
<evidence type="ECO:0000256" key="15">
    <source>
        <dbReference type="SAM" id="SignalP"/>
    </source>
</evidence>
<evidence type="ECO:0000256" key="5">
    <source>
        <dbReference type="ARBA" id="ARBA00022729"/>
    </source>
</evidence>
<feature type="signal peptide" evidence="15">
    <location>
        <begin position="1"/>
        <end position="27"/>
    </location>
</feature>
<keyword evidence="6" id="KW-0677">Repeat</keyword>
<organism evidence="18 19">
    <name type="scientific">Corymbia citriodora subsp. variegata</name>
    <dbReference type="NCBI Taxonomy" id="360336"/>
    <lineage>
        <taxon>Eukaryota</taxon>
        <taxon>Viridiplantae</taxon>
        <taxon>Streptophyta</taxon>
        <taxon>Embryophyta</taxon>
        <taxon>Tracheophyta</taxon>
        <taxon>Spermatophyta</taxon>
        <taxon>Magnoliopsida</taxon>
        <taxon>eudicotyledons</taxon>
        <taxon>Gunneridae</taxon>
        <taxon>Pentapetalae</taxon>
        <taxon>rosids</taxon>
        <taxon>malvids</taxon>
        <taxon>Myrtales</taxon>
        <taxon>Myrtaceae</taxon>
        <taxon>Myrtoideae</taxon>
        <taxon>Eucalypteae</taxon>
        <taxon>Corymbia</taxon>
    </lineage>
</organism>
<protein>
    <recommendedName>
        <fullName evidence="20">Cysteine-rich receptor-like protein kinase 25</fullName>
    </recommendedName>
</protein>
<evidence type="ECO:0000256" key="4">
    <source>
        <dbReference type="ARBA" id="ARBA00022692"/>
    </source>
</evidence>
<evidence type="ECO:0000313" key="19">
    <source>
        <dbReference type="Proteomes" id="UP000806378"/>
    </source>
</evidence>
<dbReference type="PROSITE" id="PS50011">
    <property type="entry name" value="PROTEIN_KINASE_DOM"/>
    <property type="match status" value="1"/>
</dbReference>
<evidence type="ECO:0000256" key="13">
    <source>
        <dbReference type="ARBA" id="ARBA00023180"/>
    </source>
</evidence>
<dbReference type="GO" id="GO:0005524">
    <property type="term" value="F:ATP binding"/>
    <property type="evidence" value="ECO:0007669"/>
    <property type="project" value="UniProtKB-KW"/>
</dbReference>
<keyword evidence="2" id="KW-0723">Serine/threonine-protein kinase</keyword>
<evidence type="ECO:0000256" key="10">
    <source>
        <dbReference type="ARBA" id="ARBA00022989"/>
    </source>
</evidence>
<dbReference type="InterPro" id="IPR008271">
    <property type="entry name" value="Ser/Thr_kinase_AS"/>
</dbReference>